<dbReference type="InterPro" id="IPR029045">
    <property type="entry name" value="ClpP/crotonase-like_dom_sf"/>
</dbReference>
<dbReference type="CDD" id="cd07563">
    <property type="entry name" value="Peptidase_S41_IRBP"/>
    <property type="match status" value="1"/>
</dbReference>
<evidence type="ECO:0000313" key="2">
    <source>
        <dbReference type="EMBL" id="RZQ53454.1"/>
    </source>
</evidence>
<accession>A0A4Q7IMN3</accession>
<dbReference type="GO" id="GO:0008236">
    <property type="term" value="F:serine-type peptidase activity"/>
    <property type="evidence" value="ECO:0007669"/>
    <property type="project" value="InterPro"/>
</dbReference>
<dbReference type="EMBL" id="PPSX01000028">
    <property type="protein sequence ID" value="RZQ53454.1"/>
    <property type="molecule type" value="Genomic_DNA"/>
</dbReference>
<dbReference type="PANTHER" id="PTHR11261:SF3">
    <property type="entry name" value="RETINOL-BINDING PROTEIN 3"/>
    <property type="match status" value="1"/>
</dbReference>
<dbReference type="Pfam" id="PF03572">
    <property type="entry name" value="Peptidase_S41"/>
    <property type="match status" value="1"/>
</dbReference>
<organism evidence="2 3">
    <name type="scientific">Pseudoalteromonas phenolica</name>
    <dbReference type="NCBI Taxonomy" id="161398"/>
    <lineage>
        <taxon>Bacteria</taxon>
        <taxon>Pseudomonadati</taxon>
        <taxon>Pseudomonadota</taxon>
        <taxon>Gammaproteobacteria</taxon>
        <taxon>Alteromonadales</taxon>
        <taxon>Pseudoalteromonadaceae</taxon>
        <taxon>Pseudoalteromonas</taxon>
    </lineage>
</organism>
<dbReference type="PANTHER" id="PTHR11261">
    <property type="entry name" value="INTERPHOTORECEPTOR RETINOID-BINDING PROTEIN"/>
    <property type="match status" value="1"/>
</dbReference>
<dbReference type="AlphaFoldDB" id="A0A4Q7IMN3"/>
<name>A0A4Q7IMN3_9GAMM</name>
<dbReference type="Gene3D" id="3.90.226.10">
    <property type="entry name" value="2-enoyl-CoA Hydratase, Chain A, domain 1"/>
    <property type="match status" value="1"/>
</dbReference>
<dbReference type="RefSeq" id="WP_130255267.1">
    <property type="nucleotide sequence ID" value="NZ_PPSX01000028.1"/>
</dbReference>
<dbReference type="Gene3D" id="3.30.750.44">
    <property type="match status" value="1"/>
</dbReference>
<dbReference type="GO" id="GO:0006508">
    <property type="term" value="P:proteolysis"/>
    <property type="evidence" value="ECO:0007669"/>
    <property type="project" value="InterPro"/>
</dbReference>
<sequence length="363" mass="40890">MEHIKSEKTAGRLLFPALLLSSIAFNGFAKTVKGQDELVLNCASENVQKEVLDALHKKLESEYIFPKKAKAFKKHMQSPKAQKALNEVKNCDALVNTVNQWLAEITADKHLHVTFSPFEIPEDTPESKAQFSKQKNAFMRSLNYGFEQVQRLPFNIGYVNLILFSDIEKGGPQLASTMNLLRYTDALIIDLRESRGGEPAMVDLIASYLLNERTNTSNIYYRNENRTEERFTTVNVTGNHYGQQRPLYILTSKDTFSAAEDLAYTLKHLNRATIIGEVTGGGAHPGEVIKLTNHFEGFIPNGRSINPVTKTNWEGVGVQPHIKTSADNALNTAQREILITLKNSEVNLTRANRMQKRIDRLKL</sequence>
<reference evidence="2 3" key="1">
    <citation type="submission" date="2018-01" db="EMBL/GenBank/DDBJ databases">
        <title>Co-occurrence of chitin degradation, pigmentation and bioactivity in marine Pseudoalteromonas.</title>
        <authorList>
            <person name="Paulsen S."/>
            <person name="Gram L."/>
            <person name="Machado H."/>
        </authorList>
    </citation>
    <scope>NUCLEOTIDE SEQUENCE [LARGE SCALE GENOMIC DNA]</scope>
    <source>
        <strain evidence="2 3">S3898</strain>
    </source>
</reference>
<dbReference type="Proteomes" id="UP000291338">
    <property type="component" value="Unassembled WGS sequence"/>
</dbReference>
<feature type="domain" description="Tail specific protease" evidence="1">
    <location>
        <begin position="135"/>
        <end position="325"/>
    </location>
</feature>
<dbReference type="SMART" id="SM00245">
    <property type="entry name" value="TSPc"/>
    <property type="match status" value="1"/>
</dbReference>
<evidence type="ECO:0000259" key="1">
    <source>
        <dbReference type="SMART" id="SM00245"/>
    </source>
</evidence>
<protein>
    <recommendedName>
        <fullName evidence="1">Tail specific protease domain-containing protein</fullName>
    </recommendedName>
</protein>
<evidence type="ECO:0000313" key="3">
    <source>
        <dbReference type="Proteomes" id="UP000291338"/>
    </source>
</evidence>
<dbReference type="InterPro" id="IPR005151">
    <property type="entry name" value="Tail-specific_protease"/>
</dbReference>
<proteinExistence type="predicted"/>
<dbReference type="SUPFAM" id="SSF52096">
    <property type="entry name" value="ClpP/crotonase"/>
    <property type="match status" value="1"/>
</dbReference>
<dbReference type="Pfam" id="PF11918">
    <property type="entry name" value="Peptidase_S41_N"/>
    <property type="match status" value="1"/>
</dbReference>
<gene>
    <name evidence="2" type="ORF">C1E23_09130</name>
</gene>
<comment type="caution">
    <text evidence="2">The sequence shown here is derived from an EMBL/GenBank/DDBJ whole genome shotgun (WGS) entry which is preliminary data.</text>
</comment>